<dbReference type="EMBL" id="CP049742">
    <property type="protein sequence ID" value="QPC46172.1"/>
    <property type="molecule type" value="Genomic_DNA"/>
</dbReference>
<keyword evidence="2" id="KW-1185">Reference proteome</keyword>
<reference evidence="1 2" key="1">
    <citation type="submission" date="2019-07" db="EMBL/GenBank/DDBJ databases">
        <title>Genome sequence of 2 isolates from Red Sea Mangroves.</title>
        <authorList>
            <person name="Sefrji F."/>
            <person name="Michoud G."/>
            <person name="Merlino G."/>
            <person name="Daffonchio D."/>
        </authorList>
    </citation>
    <scope>NUCLEOTIDE SEQUENCE [LARGE SCALE GENOMIC DNA]</scope>
    <source>
        <strain evidence="1 2">R1DC41</strain>
    </source>
</reference>
<dbReference type="RefSeq" id="WP_239673697.1">
    <property type="nucleotide sequence ID" value="NZ_CP049742.1"/>
</dbReference>
<dbReference type="Proteomes" id="UP000593626">
    <property type="component" value="Chromosome"/>
</dbReference>
<dbReference type="KEGG" id="mcui:G8O30_03965"/>
<evidence type="ECO:0000313" key="1">
    <source>
        <dbReference type="EMBL" id="QPC46172.1"/>
    </source>
</evidence>
<organism evidence="1 2">
    <name type="scientific">Mangrovibacillus cuniculi</name>
    <dbReference type="NCBI Taxonomy" id="2593652"/>
    <lineage>
        <taxon>Bacteria</taxon>
        <taxon>Bacillati</taxon>
        <taxon>Bacillota</taxon>
        <taxon>Bacilli</taxon>
        <taxon>Bacillales</taxon>
        <taxon>Bacillaceae</taxon>
        <taxon>Mangrovibacillus</taxon>
    </lineage>
</organism>
<protein>
    <submittedName>
        <fullName evidence="1">Uncharacterized protein</fullName>
    </submittedName>
</protein>
<sequence length="71" mass="7801">MKSGDVLEILYVPTTNGMMRISIYGFQSSGTSGYVQASLNDITVTEKGINRKKTVVKCVTSLHEMIMNSPE</sequence>
<gene>
    <name evidence="1" type="ORF">G8O30_03965</name>
</gene>
<evidence type="ECO:0000313" key="2">
    <source>
        <dbReference type="Proteomes" id="UP000593626"/>
    </source>
</evidence>
<name>A0A7S8CA07_9BACI</name>
<accession>A0A7S8CA07</accession>
<proteinExistence type="predicted"/>
<dbReference type="AlphaFoldDB" id="A0A7S8CA07"/>